<dbReference type="RefSeq" id="XP_033645952.1">
    <property type="nucleotide sequence ID" value="XM_033790061.1"/>
</dbReference>
<sequence length="114" mass="12201">MKPTTVLTLAVFCTLYTIITAASISRDDDMFDVTGDDLRQLAKKVDTYARNNEIQSLLKRNGESRGCSGFGGCGVLTIGHNAAMRMLAESNSPFGASGPGKRRRSVDAVANQEA</sequence>
<reference evidence="3" key="2">
    <citation type="journal article" date="2016" name="Open Biol.">
        <title>Transcriptomic identification of starfish neuropeptide precursors yields new insights into neuropeptide evolution.</title>
        <authorList>
            <person name="Semmens D.C."/>
            <person name="Mirabeau O."/>
            <person name="Moghul I."/>
            <person name="Pancholi M.R."/>
            <person name="Wurm Y."/>
            <person name="Elphick M.R."/>
        </authorList>
    </citation>
    <scope>NUCLEOTIDE SEQUENCE</scope>
    <source>
        <tissue evidence="3">Radial nerve</tissue>
    </source>
</reference>
<dbReference type="EMBL" id="KT601715">
    <property type="protein sequence ID" value="ALJ99957.1"/>
    <property type="molecule type" value="mRNA"/>
</dbReference>
<feature type="signal peptide" evidence="2">
    <location>
        <begin position="1"/>
        <end position="21"/>
    </location>
</feature>
<evidence type="ECO:0000256" key="2">
    <source>
        <dbReference type="SAM" id="SignalP"/>
    </source>
</evidence>
<evidence type="ECO:0000256" key="1">
    <source>
        <dbReference type="SAM" id="MobiDB-lite"/>
    </source>
</evidence>
<name>A0A0U2JER4_ASTRU</name>
<protein>
    <submittedName>
        <fullName evidence="3">Calcitonin-type</fullName>
    </submittedName>
</protein>
<proteinExistence type="evidence at transcript level"/>
<feature type="chain" id="PRO_5006830924" evidence="2">
    <location>
        <begin position="22"/>
        <end position="114"/>
    </location>
</feature>
<dbReference type="GeneID" id="117305237"/>
<reference evidence="3" key="1">
    <citation type="journal article" date="2016" name="Front. Neurosci.">
        <title>Localization of Neuropeptide Gene Expression in Larvae of an Echinoderm, the Starfish Asterias rubens.</title>
        <authorList>
            <person name="Mayorova T.D."/>
            <person name="Tian S."/>
            <person name="Cai W."/>
            <person name="Semmens D.C."/>
            <person name="Odekunle E.A."/>
            <person name="Zandawala M."/>
            <person name="Badi Y."/>
            <person name="Rowe M.L."/>
            <person name="Egertova M."/>
            <person name="Elphick M.R."/>
        </authorList>
    </citation>
    <scope>NUCLEOTIDE SEQUENCE</scope>
    <source>
        <tissue evidence="3">Radial nerve</tissue>
    </source>
</reference>
<dbReference type="AlphaFoldDB" id="A0A0U2JER4"/>
<accession>A0A0U2JER4</accession>
<dbReference type="OMA" id="EADLMFP"/>
<evidence type="ECO:0000313" key="3">
    <source>
        <dbReference type="EMBL" id="ALJ99957.1"/>
    </source>
</evidence>
<keyword evidence="2" id="KW-0732">Signal</keyword>
<organism evidence="3">
    <name type="scientific">Asterias rubens</name>
    <name type="common">Common European starfish</name>
    <name type="synonym">Asterias vulgaris</name>
    <dbReference type="NCBI Taxonomy" id="7604"/>
    <lineage>
        <taxon>Eukaryota</taxon>
        <taxon>Metazoa</taxon>
        <taxon>Echinodermata</taxon>
        <taxon>Eleutherozoa</taxon>
        <taxon>Asterozoa</taxon>
        <taxon>Asteroidea</taxon>
        <taxon>Forcipulatacea</taxon>
        <taxon>Forcipulatida</taxon>
        <taxon>Asteriidae</taxon>
        <taxon>Asterias</taxon>
    </lineage>
</organism>
<dbReference type="OrthoDB" id="10313402at2759"/>
<feature type="region of interest" description="Disordered" evidence="1">
    <location>
        <begin position="90"/>
        <end position="114"/>
    </location>
</feature>